<dbReference type="EMBL" id="JAGFNS010000030">
    <property type="protein sequence ID" value="MBO3742691.1"/>
    <property type="molecule type" value="Genomic_DNA"/>
</dbReference>
<protein>
    <submittedName>
        <fullName evidence="2">Uncharacterized protein</fullName>
    </submittedName>
</protein>
<gene>
    <name evidence="2" type="ORF">J5X75_34785</name>
</gene>
<evidence type="ECO:0000313" key="3">
    <source>
        <dbReference type="Proteomes" id="UP000679690"/>
    </source>
</evidence>
<evidence type="ECO:0000313" key="2">
    <source>
        <dbReference type="EMBL" id="MBO3742691.1"/>
    </source>
</evidence>
<sequence>MRTSRLAGAVAAGTALAVVGAGQAVAVPSGFTYYGVYPFPCSQRMKSGDTSADLTRIPLYISNETSADIHVYWRDYVGSRKLGKVIAPGESQRAYNSFRRAVYEIADETGQCLRQFSTRTDATQANIAVT</sequence>
<proteinExistence type="predicted"/>
<dbReference type="Proteomes" id="UP000679690">
    <property type="component" value="Unassembled WGS sequence"/>
</dbReference>
<dbReference type="RefSeq" id="WP_208471884.1">
    <property type="nucleotide sequence ID" value="NZ_JAGFNS010000030.1"/>
</dbReference>
<reference evidence="2 3" key="1">
    <citation type="submission" date="2021-03" db="EMBL/GenBank/DDBJ databases">
        <title>Actinoplanes flavus sp. nov., a novel actinomycete isolated from Coconut Palm rhizosphere soil.</title>
        <authorList>
            <person name="Luo X."/>
        </authorList>
    </citation>
    <scope>NUCLEOTIDE SEQUENCE [LARGE SCALE GENOMIC DNA]</scope>
    <source>
        <strain evidence="2 3">NEAU-H7</strain>
    </source>
</reference>
<feature type="signal peptide" evidence="1">
    <location>
        <begin position="1"/>
        <end position="26"/>
    </location>
</feature>
<accession>A0ABS3UVU5</accession>
<dbReference type="Gene3D" id="2.60.40.780">
    <property type="entry name" value="von Hippel-Lindau disease tumour suppressor, beta domain"/>
    <property type="match status" value="1"/>
</dbReference>
<keyword evidence="3" id="KW-1185">Reference proteome</keyword>
<organism evidence="2 3">
    <name type="scientific">Actinoplanes flavus</name>
    <dbReference type="NCBI Taxonomy" id="2820290"/>
    <lineage>
        <taxon>Bacteria</taxon>
        <taxon>Bacillati</taxon>
        <taxon>Actinomycetota</taxon>
        <taxon>Actinomycetes</taxon>
        <taxon>Micromonosporales</taxon>
        <taxon>Micromonosporaceae</taxon>
        <taxon>Actinoplanes</taxon>
    </lineage>
</organism>
<feature type="chain" id="PRO_5045284459" evidence="1">
    <location>
        <begin position="27"/>
        <end position="130"/>
    </location>
</feature>
<name>A0ABS3UVU5_9ACTN</name>
<evidence type="ECO:0000256" key="1">
    <source>
        <dbReference type="SAM" id="SignalP"/>
    </source>
</evidence>
<comment type="caution">
    <text evidence="2">The sequence shown here is derived from an EMBL/GenBank/DDBJ whole genome shotgun (WGS) entry which is preliminary data.</text>
</comment>
<dbReference type="InterPro" id="IPR037140">
    <property type="entry name" value="VHL_beta_dom_sf"/>
</dbReference>
<keyword evidence="1" id="KW-0732">Signal</keyword>